<keyword evidence="1 4" id="KW-0808">Transferase</keyword>
<gene>
    <name evidence="4 6" type="primary">coaD</name>
    <name evidence="6" type="ORF">KZO38_05040</name>
</gene>
<feature type="binding site" evidence="4">
    <location>
        <position position="9"/>
    </location>
    <ligand>
        <name>substrate</name>
    </ligand>
</feature>
<protein>
    <recommendedName>
        <fullName evidence="4">Phosphopantetheine adenylyltransferase</fullName>
        <ecNumber evidence="4">2.7.7.3</ecNumber>
    </recommendedName>
    <alternativeName>
        <fullName evidence="4">Dephospho-CoA pyrophosphorylase</fullName>
    </alternativeName>
    <alternativeName>
        <fullName evidence="4">Pantetheine-phosphate adenylyltransferase</fullName>
        <shortName evidence="4">PPAT</shortName>
    </alternativeName>
</protein>
<dbReference type="PANTHER" id="PTHR21342:SF1">
    <property type="entry name" value="PHOSPHOPANTETHEINE ADENYLYLTRANSFERASE"/>
    <property type="match status" value="1"/>
</dbReference>
<evidence type="ECO:0000313" key="7">
    <source>
        <dbReference type="Proteomes" id="UP000788426"/>
    </source>
</evidence>
<keyword evidence="7" id="KW-1185">Reference proteome</keyword>
<feature type="binding site" evidence="4">
    <location>
        <begin position="9"/>
        <end position="10"/>
    </location>
    <ligand>
        <name>ATP</name>
        <dbReference type="ChEBI" id="CHEBI:30616"/>
    </ligand>
</feature>
<reference evidence="6 7" key="1">
    <citation type="submission" date="2021-07" db="EMBL/GenBank/DDBJ databases">
        <title>Genomic diversity and antimicrobial resistance of Prevotella spp. isolated from chronic lung disease airways.</title>
        <authorList>
            <person name="Webb K.A."/>
            <person name="Olagoke O.S."/>
            <person name="Baird T."/>
            <person name="Neill J."/>
            <person name="Pham A."/>
            <person name="Wells T.J."/>
            <person name="Ramsay K.A."/>
            <person name="Bell S.C."/>
            <person name="Sarovich D.S."/>
            <person name="Price E.P."/>
        </authorList>
    </citation>
    <scope>NUCLEOTIDE SEQUENCE [LARGE SCALE GENOMIC DNA]</scope>
    <source>
        <strain evidence="6 7">SCHI0011.S.12</strain>
    </source>
</reference>
<sequence>MTKAIFTGSFDPFTVGHASIVQRALPLFDSIVIAVGHNEHKKGMFSVEERVERLEKHYANEPKIEVVAYSDLTVDVAKRVGANVIIKGVRSFKDFEYERQQAEINKTIGGIETLFLCSDPQYESISSSIVRELIHFGRDVSDMMI</sequence>
<comment type="similarity">
    <text evidence="4">Belongs to the bacterial CoaD family.</text>
</comment>
<keyword evidence="4" id="KW-0460">Magnesium</keyword>
<name>A0ABS6YC21_9BACT</name>
<feature type="binding site" evidence="4">
    <location>
        <position position="41"/>
    </location>
    <ligand>
        <name>substrate</name>
    </ligand>
</feature>
<dbReference type="EC" id="2.7.7.3" evidence="4"/>
<feature type="binding site" evidence="4">
    <location>
        <position position="87"/>
    </location>
    <ligand>
        <name>substrate</name>
    </ligand>
</feature>
<comment type="caution">
    <text evidence="6">The sequence shown here is derived from an EMBL/GenBank/DDBJ whole genome shotgun (WGS) entry which is preliminary data.</text>
</comment>
<feature type="site" description="Transition state stabilizer" evidence="4">
    <location>
        <position position="17"/>
    </location>
</feature>
<feature type="binding site" evidence="4">
    <location>
        <begin position="88"/>
        <end position="90"/>
    </location>
    <ligand>
        <name>ATP</name>
        <dbReference type="ChEBI" id="CHEBI:30616"/>
    </ligand>
</feature>
<dbReference type="HAMAP" id="MF_00151">
    <property type="entry name" value="PPAT_bact"/>
    <property type="match status" value="1"/>
</dbReference>
<comment type="subcellular location">
    <subcellularLocation>
        <location evidence="4">Cytoplasm</location>
    </subcellularLocation>
</comment>
<feature type="binding site" evidence="4">
    <location>
        <begin position="122"/>
        <end position="128"/>
    </location>
    <ligand>
        <name>ATP</name>
        <dbReference type="ChEBI" id="CHEBI:30616"/>
    </ligand>
</feature>
<keyword evidence="4" id="KW-0173">Coenzyme A biosynthesis</keyword>
<comment type="subunit">
    <text evidence="4">Homohexamer.</text>
</comment>
<comment type="pathway">
    <text evidence="4">Cofactor biosynthesis; coenzyme A biosynthesis; CoA from (R)-pantothenate: step 4/5.</text>
</comment>
<organism evidence="6 7">
    <name type="scientific">Hoylesella nanceiensis</name>
    <dbReference type="NCBI Taxonomy" id="425941"/>
    <lineage>
        <taxon>Bacteria</taxon>
        <taxon>Pseudomonadati</taxon>
        <taxon>Bacteroidota</taxon>
        <taxon>Bacteroidia</taxon>
        <taxon>Bacteroidales</taxon>
        <taxon>Prevotellaceae</taxon>
        <taxon>Hoylesella</taxon>
    </lineage>
</organism>
<evidence type="ECO:0000256" key="4">
    <source>
        <dbReference type="HAMAP-Rule" id="MF_00151"/>
    </source>
</evidence>
<dbReference type="PANTHER" id="PTHR21342">
    <property type="entry name" value="PHOSPHOPANTETHEINE ADENYLYLTRANSFERASE"/>
    <property type="match status" value="1"/>
</dbReference>
<dbReference type="EMBL" id="JAHXCT010000003">
    <property type="protein sequence ID" value="MBW4769123.1"/>
    <property type="molecule type" value="Genomic_DNA"/>
</dbReference>
<dbReference type="Proteomes" id="UP000788426">
    <property type="component" value="Unassembled WGS sequence"/>
</dbReference>
<evidence type="ECO:0000259" key="5">
    <source>
        <dbReference type="Pfam" id="PF01467"/>
    </source>
</evidence>
<feature type="domain" description="Cytidyltransferase-like" evidence="5">
    <location>
        <begin position="5"/>
        <end position="132"/>
    </location>
</feature>
<dbReference type="NCBIfam" id="TIGR01510">
    <property type="entry name" value="coaD_prev_kdtB"/>
    <property type="match status" value="1"/>
</dbReference>
<dbReference type="NCBIfam" id="TIGR00125">
    <property type="entry name" value="cyt_tran_rel"/>
    <property type="match status" value="1"/>
</dbReference>
<comment type="cofactor">
    <cofactor evidence="4">
        <name>Mg(2+)</name>
        <dbReference type="ChEBI" id="CHEBI:18420"/>
    </cofactor>
</comment>
<dbReference type="InterPro" id="IPR004821">
    <property type="entry name" value="Cyt_trans-like"/>
</dbReference>
<keyword evidence="3 4" id="KW-0067">ATP-binding</keyword>
<evidence type="ECO:0000256" key="1">
    <source>
        <dbReference type="ARBA" id="ARBA00022679"/>
    </source>
</evidence>
<comment type="function">
    <text evidence="4">Reversibly transfers an adenylyl group from ATP to 4'-phosphopantetheine, yielding dephospho-CoA (dPCoA) and pyrophosphate.</text>
</comment>
<evidence type="ECO:0000256" key="3">
    <source>
        <dbReference type="ARBA" id="ARBA00022840"/>
    </source>
</evidence>
<feature type="binding site" evidence="4">
    <location>
        <position position="17"/>
    </location>
    <ligand>
        <name>ATP</name>
        <dbReference type="ChEBI" id="CHEBI:30616"/>
    </ligand>
</feature>
<feature type="binding site" evidence="4">
    <location>
        <position position="98"/>
    </location>
    <ligand>
        <name>ATP</name>
        <dbReference type="ChEBI" id="CHEBI:30616"/>
    </ligand>
</feature>
<proteinExistence type="inferred from homology"/>
<keyword evidence="4" id="KW-0963">Cytoplasm</keyword>
<comment type="catalytic activity">
    <reaction evidence="4">
        <text>(R)-4'-phosphopantetheine + ATP + H(+) = 3'-dephospho-CoA + diphosphate</text>
        <dbReference type="Rhea" id="RHEA:19801"/>
        <dbReference type="ChEBI" id="CHEBI:15378"/>
        <dbReference type="ChEBI" id="CHEBI:30616"/>
        <dbReference type="ChEBI" id="CHEBI:33019"/>
        <dbReference type="ChEBI" id="CHEBI:57328"/>
        <dbReference type="ChEBI" id="CHEBI:61723"/>
        <dbReference type="EC" id="2.7.7.3"/>
    </reaction>
</comment>
<dbReference type="GO" id="GO:0004595">
    <property type="term" value="F:pantetheine-phosphate adenylyltransferase activity"/>
    <property type="evidence" value="ECO:0007669"/>
    <property type="project" value="UniProtKB-EC"/>
</dbReference>
<evidence type="ECO:0000313" key="6">
    <source>
        <dbReference type="EMBL" id="MBW4769123.1"/>
    </source>
</evidence>
<accession>A0ABS6YC21</accession>
<evidence type="ECO:0000256" key="2">
    <source>
        <dbReference type="ARBA" id="ARBA00022741"/>
    </source>
</evidence>
<dbReference type="RefSeq" id="WP_219480677.1">
    <property type="nucleotide sequence ID" value="NZ_JAHXCT010000003.1"/>
</dbReference>
<keyword evidence="2 4" id="KW-0547">Nucleotide-binding</keyword>
<dbReference type="Pfam" id="PF01467">
    <property type="entry name" value="CTP_transf_like"/>
    <property type="match status" value="1"/>
</dbReference>
<dbReference type="InterPro" id="IPR001980">
    <property type="entry name" value="PPAT"/>
</dbReference>
<keyword evidence="4 6" id="KW-0548">Nucleotidyltransferase</keyword>
<feature type="binding site" evidence="4">
    <location>
        <position position="73"/>
    </location>
    <ligand>
        <name>substrate</name>
    </ligand>
</feature>